<evidence type="ECO:0000313" key="1">
    <source>
        <dbReference type="EMBL" id="CAG5052626.1"/>
    </source>
</evidence>
<dbReference type="Proteomes" id="UP000691718">
    <property type="component" value="Unassembled WGS sequence"/>
</dbReference>
<sequence length="131" mass="15183">MQDTVCISSLILLSLPTTYRRKTCIDNTLIDLNSAIKFSQEEFELLHSIQKSPKIVKMTVKALCRRDATLLTAVADLKYILRKLNNQKTSLFKSLAEALRKRILERPQPMTAILQYLHNPEEYFKENAKTR</sequence>
<dbReference type="EMBL" id="CAJQZP010001531">
    <property type="protein sequence ID" value="CAG5052626.1"/>
    <property type="molecule type" value="Genomic_DNA"/>
</dbReference>
<comment type="caution">
    <text evidence="1">The sequence shown here is derived from an EMBL/GenBank/DDBJ whole genome shotgun (WGS) entry which is preliminary data.</text>
</comment>
<protein>
    <submittedName>
        <fullName evidence="1">(apollo) hypothetical protein</fullName>
    </submittedName>
</protein>
<proteinExistence type="predicted"/>
<reference evidence="1" key="1">
    <citation type="submission" date="2021-04" db="EMBL/GenBank/DDBJ databases">
        <authorList>
            <person name="Tunstrom K."/>
        </authorList>
    </citation>
    <scope>NUCLEOTIDE SEQUENCE</scope>
</reference>
<name>A0A8S3YAE2_PARAO</name>
<gene>
    <name evidence="1" type="ORF">PAPOLLO_LOCUS25430</name>
</gene>
<evidence type="ECO:0000313" key="2">
    <source>
        <dbReference type="Proteomes" id="UP000691718"/>
    </source>
</evidence>
<keyword evidence="2" id="KW-1185">Reference proteome</keyword>
<accession>A0A8S3YAE2</accession>
<organism evidence="1 2">
    <name type="scientific">Parnassius apollo</name>
    <name type="common">Apollo butterfly</name>
    <name type="synonym">Papilio apollo</name>
    <dbReference type="NCBI Taxonomy" id="110799"/>
    <lineage>
        <taxon>Eukaryota</taxon>
        <taxon>Metazoa</taxon>
        <taxon>Ecdysozoa</taxon>
        <taxon>Arthropoda</taxon>
        <taxon>Hexapoda</taxon>
        <taxon>Insecta</taxon>
        <taxon>Pterygota</taxon>
        <taxon>Neoptera</taxon>
        <taxon>Endopterygota</taxon>
        <taxon>Lepidoptera</taxon>
        <taxon>Glossata</taxon>
        <taxon>Ditrysia</taxon>
        <taxon>Papilionoidea</taxon>
        <taxon>Papilionidae</taxon>
        <taxon>Parnassiinae</taxon>
        <taxon>Parnassini</taxon>
        <taxon>Parnassius</taxon>
        <taxon>Parnassius</taxon>
    </lineage>
</organism>
<dbReference type="AlphaFoldDB" id="A0A8S3YAE2"/>
<dbReference type="OrthoDB" id="8124016at2759"/>